<organism evidence="3 4">
    <name type="scientific">Endocarpon pusillum</name>
    <dbReference type="NCBI Taxonomy" id="364733"/>
    <lineage>
        <taxon>Eukaryota</taxon>
        <taxon>Fungi</taxon>
        <taxon>Dikarya</taxon>
        <taxon>Ascomycota</taxon>
        <taxon>Pezizomycotina</taxon>
        <taxon>Eurotiomycetes</taxon>
        <taxon>Chaetothyriomycetidae</taxon>
        <taxon>Verrucariales</taxon>
        <taxon>Verrucariaceae</taxon>
        <taxon>Endocarpon</taxon>
    </lineage>
</organism>
<proteinExistence type="predicted"/>
<gene>
    <name evidence="3" type="ORF">GJ744_008124</name>
</gene>
<name>A0A8H7ALR5_9EURO</name>
<protein>
    <submittedName>
        <fullName evidence="3">Uncharacterized protein</fullName>
    </submittedName>
</protein>
<dbReference type="EMBL" id="JAACFV010000042">
    <property type="protein sequence ID" value="KAF7509401.1"/>
    <property type="molecule type" value="Genomic_DNA"/>
</dbReference>
<evidence type="ECO:0000256" key="1">
    <source>
        <dbReference type="SAM" id="MobiDB-lite"/>
    </source>
</evidence>
<keyword evidence="2" id="KW-0812">Transmembrane</keyword>
<feature type="transmembrane region" description="Helical" evidence="2">
    <location>
        <begin position="155"/>
        <end position="179"/>
    </location>
</feature>
<comment type="caution">
    <text evidence="3">The sequence shown here is derived from an EMBL/GenBank/DDBJ whole genome shotgun (WGS) entry which is preliminary data.</text>
</comment>
<feature type="compositionally biased region" description="Low complexity" evidence="1">
    <location>
        <begin position="58"/>
        <end position="67"/>
    </location>
</feature>
<sequence length="286" mass="32061">MAYTPKYDQSGGGIHIPASSLSTPPRKPPTIYLGRQQLYNQSIPNQQIHDHLKREHGSISSTSTDSSPQGIAHPTAAPMRIYAPIFSFSSQAEQGTLEIPRSTRAYPDHYTRPSRSGMAEINAVYQHSHEEDELSEQSEDHAIWVVFWLSLLDPLYCILAAFYTIIILFPLLLITPLYICNSACDLPSSIVRFVSPVLRRHLNILCAEPKKGRHNLQFNPISLIMVYLAAPMFSLGVAIAAWVSASFWVFAIIMGNPDGTERRDDGRATVLAVRNWWERCLLSAVR</sequence>
<evidence type="ECO:0000256" key="2">
    <source>
        <dbReference type="SAM" id="Phobius"/>
    </source>
</evidence>
<reference evidence="3" key="1">
    <citation type="submission" date="2020-02" db="EMBL/GenBank/DDBJ databases">
        <authorList>
            <person name="Palmer J.M."/>
        </authorList>
    </citation>
    <scope>NUCLEOTIDE SEQUENCE</scope>
    <source>
        <strain evidence="3">EPUS1.4</strain>
        <tissue evidence="3">Thallus</tissue>
    </source>
</reference>
<feature type="region of interest" description="Disordered" evidence="1">
    <location>
        <begin position="51"/>
        <end position="73"/>
    </location>
</feature>
<evidence type="ECO:0000313" key="4">
    <source>
        <dbReference type="Proteomes" id="UP000606974"/>
    </source>
</evidence>
<keyword evidence="2" id="KW-0472">Membrane</keyword>
<keyword evidence="4" id="KW-1185">Reference proteome</keyword>
<feature type="transmembrane region" description="Helical" evidence="2">
    <location>
        <begin position="224"/>
        <end position="253"/>
    </location>
</feature>
<accession>A0A8H7ALR5</accession>
<dbReference type="Proteomes" id="UP000606974">
    <property type="component" value="Unassembled WGS sequence"/>
</dbReference>
<feature type="region of interest" description="Disordered" evidence="1">
    <location>
        <begin position="1"/>
        <end position="27"/>
    </location>
</feature>
<dbReference type="AlphaFoldDB" id="A0A8H7ALR5"/>
<keyword evidence="2" id="KW-1133">Transmembrane helix</keyword>
<evidence type="ECO:0000313" key="3">
    <source>
        <dbReference type="EMBL" id="KAF7509401.1"/>
    </source>
</evidence>
<dbReference type="OrthoDB" id="5420214at2759"/>